<name>A0A1G8Y964_ACTMZ</name>
<dbReference type="PROSITE" id="PS50801">
    <property type="entry name" value="STAS"/>
    <property type="match status" value="1"/>
</dbReference>
<dbReference type="InterPro" id="IPR058548">
    <property type="entry name" value="MlaB-like_STAS"/>
</dbReference>
<dbReference type="Pfam" id="PF13466">
    <property type="entry name" value="STAS_2"/>
    <property type="match status" value="1"/>
</dbReference>
<gene>
    <name evidence="2" type="ORF">SAMN04487820_103308</name>
</gene>
<evidence type="ECO:0000259" key="1">
    <source>
        <dbReference type="PROSITE" id="PS50801"/>
    </source>
</evidence>
<sequence length="107" mass="11964">MIPNQRQSLHVTLTRPQRDTTIVHLAGDLDDRSLSALEELLTHRLRSCLRTVVVDLTELAYLSPRASDLLTRQAGQASRYHTHLVILPHTPIPDIHHTAQAPISALP</sequence>
<evidence type="ECO:0000313" key="3">
    <source>
        <dbReference type="Proteomes" id="UP000199213"/>
    </source>
</evidence>
<evidence type="ECO:0000313" key="2">
    <source>
        <dbReference type="EMBL" id="SDJ98954.1"/>
    </source>
</evidence>
<feature type="domain" description="STAS" evidence="1">
    <location>
        <begin position="19"/>
        <end position="70"/>
    </location>
</feature>
<dbReference type="EMBL" id="FNFM01000003">
    <property type="protein sequence ID" value="SDJ98954.1"/>
    <property type="molecule type" value="Genomic_DNA"/>
</dbReference>
<dbReference type="SUPFAM" id="SSF52091">
    <property type="entry name" value="SpoIIaa-like"/>
    <property type="match status" value="1"/>
</dbReference>
<reference evidence="3" key="1">
    <citation type="submission" date="2016-10" db="EMBL/GenBank/DDBJ databases">
        <authorList>
            <person name="Varghese N."/>
            <person name="Submissions S."/>
        </authorList>
    </citation>
    <scope>NUCLEOTIDE SEQUENCE [LARGE SCALE GENOMIC DNA]</scope>
    <source>
        <strain evidence="3">DSM 45460</strain>
    </source>
</reference>
<dbReference type="AlphaFoldDB" id="A0A1G8Y964"/>
<keyword evidence="3" id="KW-1185">Reference proteome</keyword>
<accession>A0A1G8Y964</accession>
<dbReference type="OrthoDB" id="9918812at2"/>
<dbReference type="RefSeq" id="WP_092627087.1">
    <property type="nucleotide sequence ID" value="NZ_FNFM01000003.1"/>
</dbReference>
<proteinExistence type="predicted"/>
<organism evidence="2 3">
    <name type="scientific">Actinopolyspora mzabensis</name>
    <dbReference type="NCBI Taxonomy" id="995066"/>
    <lineage>
        <taxon>Bacteria</taxon>
        <taxon>Bacillati</taxon>
        <taxon>Actinomycetota</taxon>
        <taxon>Actinomycetes</taxon>
        <taxon>Actinopolysporales</taxon>
        <taxon>Actinopolysporaceae</taxon>
        <taxon>Actinopolyspora</taxon>
    </lineage>
</organism>
<dbReference type="InterPro" id="IPR036513">
    <property type="entry name" value="STAS_dom_sf"/>
</dbReference>
<dbReference type="InterPro" id="IPR002645">
    <property type="entry name" value="STAS_dom"/>
</dbReference>
<dbReference type="Proteomes" id="UP000199213">
    <property type="component" value="Unassembled WGS sequence"/>
</dbReference>
<protein>
    <submittedName>
        <fullName evidence="2">Anti-anti-sigma factor</fullName>
    </submittedName>
</protein>
<dbReference type="Gene3D" id="3.30.750.24">
    <property type="entry name" value="STAS domain"/>
    <property type="match status" value="1"/>
</dbReference>